<evidence type="ECO:0000259" key="6">
    <source>
        <dbReference type="PROSITE" id="PS50110"/>
    </source>
</evidence>
<dbReference type="PROSITE" id="PS50110">
    <property type="entry name" value="RESPONSE_REGULATORY"/>
    <property type="match status" value="1"/>
</dbReference>
<dbReference type="PANTHER" id="PTHR48111">
    <property type="entry name" value="REGULATOR OF RPOS"/>
    <property type="match status" value="1"/>
</dbReference>
<dbReference type="InterPro" id="IPR011006">
    <property type="entry name" value="CheY-like_superfamily"/>
</dbReference>
<evidence type="ECO:0000313" key="8">
    <source>
        <dbReference type="EMBL" id="CAA9260839.1"/>
    </source>
</evidence>
<dbReference type="SUPFAM" id="SSF46894">
    <property type="entry name" value="C-terminal effector domain of the bipartite response regulators"/>
    <property type="match status" value="1"/>
</dbReference>
<dbReference type="Gene3D" id="3.40.50.2300">
    <property type="match status" value="1"/>
</dbReference>
<dbReference type="Gene3D" id="6.10.250.690">
    <property type="match status" value="1"/>
</dbReference>
<feature type="modified residue" description="4-aspartylphosphate" evidence="4">
    <location>
        <position position="58"/>
    </location>
</feature>
<sequence length="242" mass="26864">MTAPRPILIVEDDAALRATLAEQIMLAGDFRIVEAENAAEATAKLNEGDARYDAILLDVGLPDGDGREFCAKLRRDGKRMPVIMLTGADAEQDVVRGLDAGANDYIAKPFRLNELLARVRAQLRVFDNSEDAVFTVGPYMFRPSAKLLLEPARNRKIRLTDKESNILKFLYRAAGKPVPRQVLLNEVWGYNSSVTTHTLETHIYRLRQKIEPDPSRTRLLLTEGGGYRLDAQAGQDASISIG</sequence>
<evidence type="ECO:0000256" key="4">
    <source>
        <dbReference type="PROSITE-ProRule" id="PRU00169"/>
    </source>
</evidence>
<keyword evidence="2" id="KW-0902">Two-component regulatory system</keyword>
<dbReference type="SMART" id="SM00862">
    <property type="entry name" value="Trans_reg_C"/>
    <property type="match status" value="1"/>
</dbReference>
<evidence type="ECO:0000256" key="3">
    <source>
        <dbReference type="ARBA" id="ARBA00023125"/>
    </source>
</evidence>
<dbReference type="SMART" id="SM00448">
    <property type="entry name" value="REC"/>
    <property type="match status" value="1"/>
</dbReference>
<dbReference type="GO" id="GO:0032993">
    <property type="term" value="C:protein-DNA complex"/>
    <property type="evidence" value="ECO:0007669"/>
    <property type="project" value="TreeGrafter"/>
</dbReference>
<dbReference type="PANTHER" id="PTHR48111:SF40">
    <property type="entry name" value="PHOSPHATE REGULON TRANSCRIPTIONAL REGULATORY PROTEIN PHOB"/>
    <property type="match status" value="1"/>
</dbReference>
<dbReference type="Pfam" id="PF00072">
    <property type="entry name" value="Response_reg"/>
    <property type="match status" value="1"/>
</dbReference>
<evidence type="ECO:0000256" key="5">
    <source>
        <dbReference type="PROSITE-ProRule" id="PRU01091"/>
    </source>
</evidence>
<proteinExistence type="predicted"/>
<dbReference type="GO" id="GO:0006355">
    <property type="term" value="P:regulation of DNA-templated transcription"/>
    <property type="evidence" value="ECO:0007669"/>
    <property type="project" value="InterPro"/>
</dbReference>
<feature type="domain" description="Response regulatory" evidence="6">
    <location>
        <begin position="6"/>
        <end position="123"/>
    </location>
</feature>
<dbReference type="InterPro" id="IPR039420">
    <property type="entry name" value="WalR-like"/>
</dbReference>
<dbReference type="AlphaFoldDB" id="A0A6J4IW31"/>
<reference evidence="8" key="1">
    <citation type="submission" date="2020-02" db="EMBL/GenBank/DDBJ databases">
        <authorList>
            <person name="Meier V. D."/>
        </authorList>
    </citation>
    <scope>NUCLEOTIDE SEQUENCE</scope>
    <source>
        <strain evidence="8">AVDCRST_MAG04</strain>
    </source>
</reference>
<feature type="DNA-binding region" description="OmpR/PhoB-type" evidence="5">
    <location>
        <begin position="131"/>
        <end position="231"/>
    </location>
</feature>
<organism evidence="8">
    <name type="scientific">uncultured Acetobacteraceae bacterium</name>
    <dbReference type="NCBI Taxonomy" id="169975"/>
    <lineage>
        <taxon>Bacteria</taxon>
        <taxon>Pseudomonadati</taxon>
        <taxon>Pseudomonadota</taxon>
        <taxon>Alphaproteobacteria</taxon>
        <taxon>Acetobacterales</taxon>
        <taxon>Acetobacteraceae</taxon>
        <taxon>environmental samples</taxon>
    </lineage>
</organism>
<dbReference type="InterPro" id="IPR001867">
    <property type="entry name" value="OmpR/PhoB-type_DNA-bd"/>
</dbReference>
<dbReference type="GO" id="GO:0000156">
    <property type="term" value="F:phosphorelay response regulator activity"/>
    <property type="evidence" value="ECO:0007669"/>
    <property type="project" value="TreeGrafter"/>
</dbReference>
<evidence type="ECO:0000256" key="2">
    <source>
        <dbReference type="ARBA" id="ARBA00023012"/>
    </source>
</evidence>
<dbReference type="Gene3D" id="1.10.10.10">
    <property type="entry name" value="Winged helix-like DNA-binding domain superfamily/Winged helix DNA-binding domain"/>
    <property type="match status" value="1"/>
</dbReference>
<protein>
    <submittedName>
        <fullName evidence="8">Two-component transcriptional response regulator, LuxR family</fullName>
    </submittedName>
</protein>
<accession>A0A6J4IW31</accession>
<keyword evidence="3 5" id="KW-0238">DNA-binding</keyword>
<dbReference type="CDD" id="cd00383">
    <property type="entry name" value="trans_reg_C"/>
    <property type="match status" value="1"/>
</dbReference>
<dbReference type="InterPro" id="IPR016032">
    <property type="entry name" value="Sig_transdc_resp-reg_C-effctor"/>
</dbReference>
<dbReference type="GO" id="GO:0000976">
    <property type="term" value="F:transcription cis-regulatory region binding"/>
    <property type="evidence" value="ECO:0007669"/>
    <property type="project" value="TreeGrafter"/>
</dbReference>
<feature type="domain" description="OmpR/PhoB-type" evidence="7">
    <location>
        <begin position="131"/>
        <end position="231"/>
    </location>
</feature>
<dbReference type="EMBL" id="CADCTL010000181">
    <property type="protein sequence ID" value="CAA9260839.1"/>
    <property type="molecule type" value="Genomic_DNA"/>
</dbReference>
<keyword evidence="1 4" id="KW-0597">Phosphoprotein</keyword>
<dbReference type="GO" id="GO:0005829">
    <property type="term" value="C:cytosol"/>
    <property type="evidence" value="ECO:0007669"/>
    <property type="project" value="TreeGrafter"/>
</dbReference>
<dbReference type="SUPFAM" id="SSF52172">
    <property type="entry name" value="CheY-like"/>
    <property type="match status" value="1"/>
</dbReference>
<gene>
    <name evidence="8" type="ORF">AVDCRST_MAG04-2679</name>
</gene>
<dbReference type="PROSITE" id="PS51755">
    <property type="entry name" value="OMPR_PHOB"/>
    <property type="match status" value="1"/>
</dbReference>
<dbReference type="InterPro" id="IPR001789">
    <property type="entry name" value="Sig_transdc_resp-reg_receiver"/>
</dbReference>
<dbReference type="InterPro" id="IPR036388">
    <property type="entry name" value="WH-like_DNA-bd_sf"/>
</dbReference>
<name>A0A6J4IW31_9PROT</name>
<evidence type="ECO:0000259" key="7">
    <source>
        <dbReference type="PROSITE" id="PS51755"/>
    </source>
</evidence>
<dbReference type="Pfam" id="PF00486">
    <property type="entry name" value="Trans_reg_C"/>
    <property type="match status" value="1"/>
</dbReference>
<evidence type="ECO:0000256" key="1">
    <source>
        <dbReference type="ARBA" id="ARBA00022553"/>
    </source>
</evidence>